<feature type="domain" description="Aerotolerance regulator N-terminal" evidence="2">
    <location>
        <begin position="1"/>
        <end position="79"/>
    </location>
</feature>
<dbReference type="PANTHER" id="PTHR37464:SF1">
    <property type="entry name" value="BLL2463 PROTEIN"/>
    <property type="match status" value="1"/>
</dbReference>
<dbReference type="EMBL" id="JBGUBD010000005">
    <property type="protein sequence ID" value="MFA9478600.1"/>
    <property type="molecule type" value="Genomic_DNA"/>
</dbReference>
<name>A0ABV4U605_9BACT</name>
<keyword evidence="4" id="KW-1185">Reference proteome</keyword>
<evidence type="ECO:0000313" key="4">
    <source>
        <dbReference type="Proteomes" id="UP001575105"/>
    </source>
</evidence>
<organism evidence="3 4">
    <name type="scientific">Natronomicrosphaera hydrolytica</name>
    <dbReference type="NCBI Taxonomy" id="3242702"/>
    <lineage>
        <taxon>Bacteria</taxon>
        <taxon>Pseudomonadati</taxon>
        <taxon>Planctomycetota</taxon>
        <taxon>Phycisphaerae</taxon>
        <taxon>Phycisphaerales</taxon>
        <taxon>Phycisphaeraceae</taxon>
        <taxon>Natronomicrosphaera</taxon>
    </lineage>
</organism>
<keyword evidence="1" id="KW-1133">Transmembrane helix</keyword>
<feature type="transmembrane region" description="Helical" evidence="1">
    <location>
        <begin position="553"/>
        <end position="574"/>
    </location>
</feature>
<dbReference type="PANTHER" id="PTHR37464">
    <property type="entry name" value="BLL2463 PROTEIN"/>
    <property type="match status" value="1"/>
</dbReference>
<dbReference type="RefSeq" id="WP_425345526.1">
    <property type="nucleotide sequence ID" value="NZ_JBGUBD010000005.1"/>
</dbReference>
<comment type="caution">
    <text evidence="3">The sequence shown here is derived from an EMBL/GenBank/DDBJ whole genome shotgun (WGS) entry which is preliminary data.</text>
</comment>
<dbReference type="Pfam" id="PF07584">
    <property type="entry name" value="BatA"/>
    <property type="match status" value="1"/>
</dbReference>
<dbReference type="Proteomes" id="UP001575105">
    <property type="component" value="Unassembled WGS sequence"/>
</dbReference>
<sequence>MPVFVLPLALLGLTALPALAAIYWLRNRHRRQVVSSLLLWVDERQPREGGVRVRKAQTSLLFLLELIALLLLATAAADPRVLWSEQPTVYVVVLDDAFSMQAGEGDDTARARAVAALRDELRGQRFAVRFVLAGERAQLLGEPVERWPDAARVLEGWRCESPRSSLPTAVAMAREIGGAEARVIVLTDREPTRGMEAGRLLWWAFGASRANVAFVNAVRSVADGAGDRAMLEIANLSDEAARPTLSVNGASQQLTLATGERRRLWFDLPADTGPLIAELSDDALAFDNRVVLQPARAPRVSVALAIADERSREMWRQALAATGRARLVSGPADVLITDAAAALPSVAAGTWTLRLRHVDEPAALTGPYIIDQGHPLNTGLSLAGVVWAGGREVEMPGMPLISAGEAVLLSHVRRGAGADVLHMQWRPDLSTLPRMLTFPALVWNLLDWRADHLPGPSETNLRLGMMSRIVAPPGVDAVELISPTDERHRLTLMDAVATWEATRVGEWQVRVGEEAYAVAVNALEAGTSDLRGATSGRWGDRLDERSLTERYQAVSWVLLLVVLGALTLHGYFVWRGGSGSA</sequence>
<protein>
    <submittedName>
        <fullName evidence="3">BatA domain-containing protein</fullName>
    </submittedName>
</protein>
<keyword evidence="1" id="KW-0812">Transmembrane</keyword>
<dbReference type="InterPro" id="IPR024163">
    <property type="entry name" value="Aerotolerance_reg_N"/>
</dbReference>
<evidence type="ECO:0000256" key="1">
    <source>
        <dbReference type="SAM" id="Phobius"/>
    </source>
</evidence>
<gene>
    <name evidence="3" type="ORF">ACERK3_09860</name>
</gene>
<evidence type="ECO:0000259" key="2">
    <source>
        <dbReference type="Pfam" id="PF07584"/>
    </source>
</evidence>
<evidence type="ECO:0000313" key="3">
    <source>
        <dbReference type="EMBL" id="MFA9478600.1"/>
    </source>
</evidence>
<reference evidence="3 4" key="1">
    <citation type="submission" date="2024-08" db="EMBL/GenBank/DDBJ databases">
        <title>Whole-genome sequencing of halo(alkali)philic microorganisms from hypersaline lakes.</title>
        <authorList>
            <person name="Sorokin D.Y."/>
            <person name="Merkel A.Y."/>
            <person name="Messina E."/>
            <person name="Yakimov M."/>
        </authorList>
    </citation>
    <scope>NUCLEOTIDE SEQUENCE [LARGE SCALE GENOMIC DNA]</scope>
    <source>
        <strain evidence="3 4">AB-hyl4</strain>
    </source>
</reference>
<keyword evidence="1" id="KW-0472">Membrane</keyword>
<accession>A0ABV4U605</accession>
<proteinExistence type="predicted"/>